<feature type="non-terminal residue" evidence="6">
    <location>
        <position position="1"/>
    </location>
</feature>
<feature type="region of interest" description="Disordered" evidence="1">
    <location>
        <begin position="61"/>
        <end position="88"/>
    </location>
</feature>
<feature type="domain" description="Transmembrane protein TMEM132 N-terminal" evidence="2">
    <location>
        <begin position="9"/>
        <end position="69"/>
    </location>
</feature>
<dbReference type="InterPro" id="IPR055422">
    <property type="entry name" value="Ig_TMEM132_2nd"/>
</dbReference>
<evidence type="ECO:0000313" key="6">
    <source>
        <dbReference type="EMBL" id="NWS77143.1"/>
    </source>
</evidence>
<feature type="domain" description="Transmembrane protein TMEM132 cohesin-like" evidence="4">
    <location>
        <begin position="237"/>
        <end position="385"/>
    </location>
</feature>
<dbReference type="EMBL" id="VYZB01000879">
    <property type="protein sequence ID" value="NWS77143.1"/>
    <property type="molecule type" value="Genomic_DNA"/>
</dbReference>
<gene>
    <name evidence="6" type="primary">Tmem132a_1</name>
    <name evidence="6" type="ORF">CROSUL_R06769</name>
</gene>
<evidence type="ECO:0000259" key="4">
    <source>
        <dbReference type="Pfam" id="PF23039"/>
    </source>
</evidence>
<dbReference type="Pfam" id="PF15705">
    <property type="entry name" value="TMEM132_N"/>
    <property type="match status" value="1"/>
</dbReference>
<feature type="domain" description="Transmembrane protein TMEM132 second Ig-like" evidence="5">
    <location>
        <begin position="98"/>
        <end position="212"/>
    </location>
</feature>
<sequence length="503" mass="55249">PPDPVYLPVDLEVLGVPEQFRLQRVDQDLPTNTSLRARTESFLLLRRGSTTKPLVQATYPPFSTRQVNPTPPTPPLQGGSLVSHHHPERPTGAAAWAIRAVSLESAVSPAEPVARVLFHLQGPDWLPGQERDLPCVTLHAHHRGRVVRGTCRLQAPLGVCVVELEIPQRWFSSTSPAPRSHRRAAEPPETLELVELHYSVVGPGDCGRAEGRDRSRGGMEPRYLGTLELRAAEPMRWQEVRLDEKVLLQVPDATLRPGQRFTATVALRHNFTADHLTLRIKAKKGLQVVGARPASPTAWTAQLERTRGPKHSTTVVTCRRSGDAHSGWRAGDPMALLRVDVAVENGTVGLAPARPLTWQVEYPGQDPEAQKDKLVWEIQVVERDVRALVPLVQELEILNTAPLTGVPRTVPVKLVAVEAGGNVAELTEPAGCESADKQVLQVSESCDAVFVGGKESRGARGARVDFWARRLHAALSFTVWAPLLPLRVHLGDPALEQLRGWRL</sequence>
<dbReference type="GO" id="GO:0005783">
    <property type="term" value="C:endoplasmic reticulum"/>
    <property type="evidence" value="ECO:0007669"/>
    <property type="project" value="TreeGrafter"/>
</dbReference>
<dbReference type="PANTHER" id="PTHR13388:SF9">
    <property type="entry name" value="TRANSMEMBRANE PROTEIN 132A"/>
    <property type="match status" value="1"/>
</dbReference>
<dbReference type="Pfam" id="PF23039">
    <property type="entry name" value="TMEM132_3rd"/>
    <property type="match status" value="1"/>
</dbReference>
<comment type="caution">
    <text evidence="6">The sequence shown here is derived from an EMBL/GenBank/DDBJ whole genome shotgun (WGS) entry which is preliminary data.</text>
</comment>
<dbReference type="InterPro" id="IPR031437">
    <property type="entry name" value="Ig_TMEM132_4th"/>
</dbReference>
<evidence type="ECO:0000259" key="2">
    <source>
        <dbReference type="Pfam" id="PF15705"/>
    </source>
</evidence>
<dbReference type="Pfam" id="PF23481">
    <property type="entry name" value="Ig_TMEM132_2nd"/>
    <property type="match status" value="1"/>
</dbReference>
<dbReference type="InterPro" id="IPR026307">
    <property type="entry name" value="TMEM132"/>
</dbReference>
<dbReference type="InterPro" id="IPR055421">
    <property type="entry name" value="TMEM132_3rd"/>
</dbReference>
<protein>
    <submittedName>
        <fullName evidence="6">T132A protein</fullName>
    </submittedName>
</protein>
<feature type="domain" description="Transmembrane protein family 132 fourth" evidence="3">
    <location>
        <begin position="387"/>
        <end position="484"/>
    </location>
</feature>
<dbReference type="InterPro" id="IPR031435">
    <property type="entry name" value="TMEM132_N"/>
</dbReference>
<evidence type="ECO:0000259" key="5">
    <source>
        <dbReference type="Pfam" id="PF23481"/>
    </source>
</evidence>
<dbReference type="AlphaFoldDB" id="A0A7K5I6S9"/>
<dbReference type="OrthoDB" id="10026202at2759"/>
<evidence type="ECO:0000256" key="1">
    <source>
        <dbReference type="SAM" id="MobiDB-lite"/>
    </source>
</evidence>
<feature type="non-terminal residue" evidence="6">
    <location>
        <position position="503"/>
    </location>
</feature>
<accession>A0A7K5I6S9</accession>
<proteinExistence type="predicted"/>
<dbReference type="Pfam" id="PF16070">
    <property type="entry name" value="Ig_TMEM132_4th"/>
    <property type="match status" value="1"/>
</dbReference>
<dbReference type="Proteomes" id="UP000549499">
    <property type="component" value="Unassembled WGS sequence"/>
</dbReference>
<organism evidence="6 7">
    <name type="scientific">Crotophaga sulcirostris</name>
    <name type="common">Groove-billed ani</name>
    <dbReference type="NCBI Taxonomy" id="33598"/>
    <lineage>
        <taxon>Eukaryota</taxon>
        <taxon>Metazoa</taxon>
        <taxon>Chordata</taxon>
        <taxon>Craniata</taxon>
        <taxon>Vertebrata</taxon>
        <taxon>Euteleostomi</taxon>
        <taxon>Archelosauria</taxon>
        <taxon>Archosauria</taxon>
        <taxon>Dinosauria</taxon>
        <taxon>Saurischia</taxon>
        <taxon>Theropoda</taxon>
        <taxon>Coelurosauria</taxon>
        <taxon>Aves</taxon>
        <taxon>Neognathae</taxon>
        <taxon>Neoaves</taxon>
        <taxon>Otidimorphae</taxon>
        <taxon>Cuculiformes</taxon>
        <taxon>Crotophagidae</taxon>
        <taxon>Crotophaga</taxon>
    </lineage>
</organism>
<reference evidence="6 7" key="1">
    <citation type="submission" date="2019-09" db="EMBL/GenBank/DDBJ databases">
        <title>Bird 10,000 Genomes (B10K) Project - Family phase.</title>
        <authorList>
            <person name="Zhang G."/>
        </authorList>
    </citation>
    <scope>NUCLEOTIDE SEQUENCE [LARGE SCALE GENOMIC DNA]</scope>
    <source>
        <strain evidence="6">B10K-DU-003-44</strain>
        <tissue evidence="6">Muscle</tissue>
    </source>
</reference>
<name>A0A7K5I6S9_CROSL</name>
<dbReference type="PANTHER" id="PTHR13388">
    <property type="entry name" value="DETONATOR, ISOFORM E"/>
    <property type="match status" value="1"/>
</dbReference>
<evidence type="ECO:0000313" key="7">
    <source>
        <dbReference type="Proteomes" id="UP000549499"/>
    </source>
</evidence>
<keyword evidence="7" id="KW-1185">Reference proteome</keyword>
<evidence type="ECO:0000259" key="3">
    <source>
        <dbReference type="Pfam" id="PF16070"/>
    </source>
</evidence>